<comment type="caution">
    <text evidence="2">The sequence shown here is derived from an EMBL/GenBank/DDBJ whole genome shotgun (WGS) entry which is preliminary data.</text>
</comment>
<dbReference type="Proteomes" id="UP001396334">
    <property type="component" value="Unassembled WGS sequence"/>
</dbReference>
<evidence type="ECO:0000313" key="2">
    <source>
        <dbReference type="EMBL" id="KAK9026259.1"/>
    </source>
</evidence>
<protein>
    <submittedName>
        <fullName evidence="2">Uncharacterized protein</fullName>
    </submittedName>
</protein>
<dbReference type="EMBL" id="JBBPBN010000013">
    <property type="protein sequence ID" value="KAK9026259.1"/>
    <property type="molecule type" value="Genomic_DNA"/>
</dbReference>
<name>A0ABR2SMM3_9ROSI</name>
<keyword evidence="3" id="KW-1185">Reference proteome</keyword>
<organism evidence="2 3">
    <name type="scientific">Hibiscus sabdariffa</name>
    <name type="common">roselle</name>
    <dbReference type="NCBI Taxonomy" id="183260"/>
    <lineage>
        <taxon>Eukaryota</taxon>
        <taxon>Viridiplantae</taxon>
        <taxon>Streptophyta</taxon>
        <taxon>Embryophyta</taxon>
        <taxon>Tracheophyta</taxon>
        <taxon>Spermatophyta</taxon>
        <taxon>Magnoliopsida</taxon>
        <taxon>eudicotyledons</taxon>
        <taxon>Gunneridae</taxon>
        <taxon>Pentapetalae</taxon>
        <taxon>rosids</taxon>
        <taxon>malvids</taxon>
        <taxon>Malvales</taxon>
        <taxon>Malvaceae</taxon>
        <taxon>Malvoideae</taxon>
        <taxon>Hibiscus</taxon>
    </lineage>
</organism>
<evidence type="ECO:0000256" key="1">
    <source>
        <dbReference type="SAM" id="MobiDB-lite"/>
    </source>
</evidence>
<sequence length="105" mass="11822">MQAKERAECVVGWGVAIYASNFDRDFPSSFPREIHMLRRLKTYHACSNATDNNQKLMIEGPDHICSEGSMRSSSRAKGRRGPSDGIQISSQKRRQLLPPASQQML</sequence>
<evidence type="ECO:0000313" key="3">
    <source>
        <dbReference type="Proteomes" id="UP001396334"/>
    </source>
</evidence>
<accession>A0ABR2SMM3</accession>
<reference evidence="2 3" key="1">
    <citation type="journal article" date="2024" name="G3 (Bethesda)">
        <title>Genome assembly of Hibiscus sabdariffa L. provides insights into metabolisms of medicinal natural products.</title>
        <authorList>
            <person name="Kim T."/>
        </authorList>
    </citation>
    <scope>NUCLEOTIDE SEQUENCE [LARGE SCALE GENOMIC DNA]</scope>
    <source>
        <strain evidence="2">TK-2024</strain>
        <tissue evidence="2">Old leaves</tissue>
    </source>
</reference>
<proteinExistence type="predicted"/>
<feature type="region of interest" description="Disordered" evidence="1">
    <location>
        <begin position="63"/>
        <end position="105"/>
    </location>
</feature>
<gene>
    <name evidence="2" type="ORF">V6N11_039103</name>
</gene>